<dbReference type="InterPro" id="IPR030678">
    <property type="entry name" value="Peptide/Ni-bd"/>
</dbReference>
<dbReference type="Gene3D" id="3.90.76.10">
    <property type="entry name" value="Dipeptide-binding Protein, Domain 1"/>
    <property type="match status" value="1"/>
</dbReference>
<dbReference type="InterPro" id="IPR039424">
    <property type="entry name" value="SBP_5"/>
</dbReference>
<dbReference type="SUPFAM" id="SSF53850">
    <property type="entry name" value="Periplasmic binding protein-like II"/>
    <property type="match status" value="1"/>
</dbReference>
<sequence>MMKQLMLWGFAFLGTYLTAYASPKIPQALLTDSLVYCTSASGFSFNPQKADVGSNMNVVTEQIYDKLIEFDPEQNQLKPALAERFEMSEDGLTITLYLRKKASFHHTKWFTPTRYLTSEDVIFSLNRILGKVDELPELNREVQHQVRHRIADRTHFSYFESVDLANQIVEISAPSSHIVKIRLAQPDSSILAHLASQYAVILSKEYALQLNADDNLMQLDILPVGTGVYQLDNYVQNDFVRLQPNPRYWGKKANISNLVVDFSTSGTGRMAKFLNNECDISAFPEPSQLSILDKTQGYVIETAGANLAFLAFNFRQDKMKDPALRQKIATSIDRERLARILFYGVAEVPQNVLPKALYAQANPTSYPYYPPDTSKKVEETDRLTLWVIDEKRVYHLHPLKMAEYLRAELAKVGITLNVRQVSRAYLTQQLENHQADYDLILSGWLANNFDPDSFLSSILSCRLQDAVTNLSNWCSVEFDELLKLARTAEDPQSRMQYYQQLQTLLEERLPLLPLVNVKRLLVANNSVKNVKISAFGQVKLSDIKVK</sequence>
<dbReference type="KEGG" id="hpaz:K756_00640"/>
<dbReference type="PANTHER" id="PTHR30290">
    <property type="entry name" value="PERIPLASMIC BINDING COMPONENT OF ABC TRANSPORTER"/>
    <property type="match status" value="1"/>
</dbReference>
<dbReference type="GO" id="GO:1904680">
    <property type="term" value="F:peptide transmembrane transporter activity"/>
    <property type="evidence" value="ECO:0007669"/>
    <property type="project" value="TreeGrafter"/>
</dbReference>
<feature type="domain" description="Solute-binding protein family 5" evidence="1">
    <location>
        <begin position="77"/>
        <end position="461"/>
    </location>
</feature>
<dbReference type="GO" id="GO:0043190">
    <property type="term" value="C:ATP-binding cassette (ABC) transporter complex"/>
    <property type="evidence" value="ECO:0007669"/>
    <property type="project" value="InterPro"/>
</dbReference>
<dbReference type="Pfam" id="PF00496">
    <property type="entry name" value="SBP_bac_5"/>
    <property type="match status" value="1"/>
</dbReference>
<accession>A0A806J7A0</accession>
<dbReference type="AlphaFoldDB" id="A0A806J7A0"/>
<organism evidence="2 3">
    <name type="scientific">Glaesserella parasuis ZJ0906</name>
    <dbReference type="NCBI Taxonomy" id="1322346"/>
    <lineage>
        <taxon>Bacteria</taxon>
        <taxon>Pseudomonadati</taxon>
        <taxon>Pseudomonadota</taxon>
        <taxon>Gammaproteobacteria</taxon>
        <taxon>Pasteurellales</taxon>
        <taxon>Pasteurellaceae</taxon>
        <taxon>Glaesserella</taxon>
    </lineage>
</organism>
<dbReference type="GO" id="GO:0030288">
    <property type="term" value="C:outer membrane-bounded periplasmic space"/>
    <property type="evidence" value="ECO:0007669"/>
    <property type="project" value="UniProtKB-ARBA"/>
</dbReference>
<protein>
    <submittedName>
        <fullName evidence="2">Peptide transport periplasmic protein SapA</fullName>
    </submittedName>
</protein>
<dbReference type="PANTHER" id="PTHR30290:SF28">
    <property type="entry name" value="ABC TRANSPORTER PERIPLASMIC-BINDING PROTEIN SAPA-RELATED"/>
    <property type="match status" value="1"/>
</dbReference>
<dbReference type="CDD" id="cd08493">
    <property type="entry name" value="PBP2_DppA_like"/>
    <property type="match status" value="1"/>
</dbReference>
<evidence type="ECO:0000313" key="2">
    <source>
        <dbReference type="EMBL" id="AGO15408.1"/>
    </source>
</evidence>
<dbReference type="PIRSF" id="PIRSF002741">
    <property type="entry name" value="MppA"/>
    <property type="match status" value="1"/>
</dbReference>
<dbReference type="GO" id="GO:0015833">
    <property type="term" value="P:peptide transport"/>
    <property type="evidence" value="ECO:0007669"/>
    <property type="project" value="TreeGrafter"/>
</dbReference>
<proteinExistence type="predicted"/>
<dbReference type="Gene3D" id="3.40.190.10">
    <property type="entry name" value="Periplasmic binding protein-like II"/>
    <property type="match status" value="1"/>
</dbReference>
<reference evidence="2 3" key="1">
    <citation type="journal article" date="2013" name="PLoS ONE">
        <title>Complete Genome Analysis of a Haemophilus parasuis Serovar 12 Strain from China.</title>
        <authorList>
            <person name="Li Y."/>
            <person name="Kwok A.H."/>
            <person name="Jiang J."/>
            <person name="Zou Y."/>
            <person name="Zheng F."/>
            <person name="Chen P."/>
            <person name="Hou C."/>
            <person name="Leung F.C."/>
            <person name="Jiang P."/>
        </authorList>
    </citation>
    <scope>NUCLEOTIDE SEQUENCE [LARGE SCALE GENOMIC DNA]</scope>
    <source>
        <strain evidence="2 3">ZJ0906</strain>
    </source>
</reference>
<dbReference type="EMBL" id="CP005384">
    <property type="protein sequence ID" value="AGO15408.1"/>
    <property type="molecule type" value="Genomic_DNA"/>
</dbReference>
<dbReference type="Gene3D" id="3.10.105.10">
    <property type="entry name" value="Dipeptide-binding Protein, Domain 3"/>
    <property type="match status" value="1"/>
</dbReference>
<evidence type="ECO:0000313" key="3">
    <source>
        <dbReference type="Proteomes" id="UP000014672"/>
    </source>
</evidence>
<evidence type="ECO:0000259" key="1">
    <source>
        <dbReference type="Pfam" id="PF00496"/>
    </source>
</evidence>
<dbReference type="InterPro" id="IPR000914">
    <property type="entry name" value="SBP_5_dom"/>
</dbReference>
<name>A0A806J7A0_GLAPU</name>
<dbReference type="Proteomes" id="UP000014672">
    <property type="component" value="Chromosome"/>
</dbReference>
<gene>
    <name evidence="2" type="ORF">K756_00640</name>
</gene>